<dbReference type="GO" id="GO:0003700">
    <property type="term" value="F:DNA-binding transcription factor activity"/>
    <property type="evidence" value="ECO:0007669"/>
    <property type="project" value="InterPro"/>
</dbReference>
<protein>
    <recommendedName>
        <fullName evidence="6">Xylanolytic transcriptional activator regulatory domain-containing protein</fullName>
    </recommendedName>
</protein>
<evidence type="ECO:0000256" key="5">
    <source>
        <dbReference type="ARBA" id="ARBA00023242"/>
    </source>
</evidence>
<keyword evidence="2" id="KW-0805">Transcription regulation</keyword>
<keyword evidence="5" id="KW-0539">Nucleus</keyword>
<evidence type="ECO:0000313" key="8">
    <source>
        <dbReference type="Proteomes" id="UP000288859"/>
    </source>
</evidence>
<dbReference type="VEuPathDB" id="FungiDB:PV10_01041"/>
<dbReference type="EMBL" id="NAJM01000026">
    <property type="protein sequence ID" value="RVX69826.1"/>
    <property type="molecule type" value="Genomic_DNA"/>
</dbReference>
<comment type="caution">
    <text evidence="7">The sequence shown here is derived from an EMBL/GenBank/DDBJ whole genome shotgun (WGS) entry which is preliminary data.</text>
</comment>
<reference evidence="7 8" key="1">
    <citation type="submission" date="2017-03" db="EMBL/GenBank/DDBJ databases">
        <title>Genomes of endolithic fungi from Antarctica.</title>
        <authorList>
            <person name="Coleine C."/>
            <person name="Masonjones S."/>
            <person name="Stajich J.E."/>
        </authorList>
    </citation>
    <scope>NUCLEOTIDE SEQUENCE [LARGE SCALE GENOMIC DNA]</scope>
    <source>
        <strain evidence="7 8">CCFEE 6314</strain>
    </source>
</reference>
<dbReference type="SMART" id="SM00906">
    <property type="entry name" value="Fungal_trans"/>
    <property type="match status" value="1"/>
</dbReference>
<dbReference type="PANTHER" id="PTHR46910">
    <property type="entry name" value="TRANSCRIPTION FACTOR PDR1"/>
    <property type="match status" value="1"/>
</dbReference>
<dbReference type="GO" id="GO:0003677">
    <property type="term" value="F:DNA binding"/>
    <property type="evidence" value="ECO:0007669"/>
    <property type="project" value="UniProtKB-KW"/>
</dbReference>
<evidence type="ECO:0000259" key="6">
    <source>
        <dbReference type="SMART" id="SM00906"/>
    </source>
</evidence>
<evidence type="ECO:0000313" key="7">
    <source>
        <dbReference type="EMBL" id="RVX69826.1"/>
    </source>
</evidence>
<comment type="subcellular location">
    <subcellularLocation>
        <location evidence="1">Nucleus</location>
    </subcellularLocation>
</comment>
<evidence type="ECO:0000256" key="1">
    <source>
        <dbReference type="ARBA" id="ARBA00004123"/>
    </source>
</evidence>
<keyword evidence="3" id="KW-0238">DNA-binding</keyword>
<dbReference type="GO" id="GO:0008270">
    <property type="term" value="F:zinc ion binding"/>
    <property type="evidence" value="ECO:0007669"/>
    <property type="project" value="InterPro"/>
</dbReference>
<gene>
    <name evidence="7" type="ORF">B0A52_05660</name>
</gene>
<proteinExistence type="predicted"/>
<dbReference type="InterPro" id="IPR007219">
    <property type="entry name" value="XnlR_reg_dom"/>
</dbReference>
<evidence type="ECO:0000256" key="4">
    <source>
        <dbReference type="ARBA" id="ARBA00023163"/>
    </source>
</evidence>
<dbReference type="Pfam" id="PF04082">
    <property type="entry name" value="Fungal_trans"/>
    <property type="match status" value="1"/>
</dbReference>
<accession>A0A438N281</accession>
<organism evidence="7 8">
    <name type="scientific">Exophiala mesophila</name>
    <name type="common">Black yeast-like fungus</name>
    <dbReference type="NCBI Taxonomy" id="212818"/>
    <lineage>
        <taxon>Eukaryota</taxon>
        <taxon>Fungi</taxon>
        <taxon>Dikarya</taxon>
        <taxon>Ascomycota</taxon>
        <taxon>Pezizomycotina</taxon>
        <taxon>Eurotiomycetes</taxon>
        <taxon>Chaetothyriomycetidae</taxon>
        <taxon>Chaetothyriales</taxon>
        <taxon>Herpotrichiellaceae</taxon>
        <taxon>Exophiala</taxon>
    </lineage>
</organism>
<dbReference type="OrthoDB" id="4118202at2759"/>
<evidence type="ECO:0000256" key="2">
    <source>
        <dbReference type="ARBA" id="ARBA00023015"/>
    </source>
</evidence>
<sequence length="713" mass="78822">MSVRLIRLEALMNSTSAQQTVVQSGHGSRATTADTAIPALESHAAEFPKDEIPLTSTHEVAHATVSDSNWPLTNVDSLLEAHNPGSVATGHIETEEDYTDPAHEQTSYDIVDAAYSQNQSTTMTATTSARSPNITKAVETALGHCATDLALQENPSLVSDETSNWEYYGPRSLLSIASQPGIEWFESKAQCPGIRQSLHRFARGVTLRFKKSPGSFLQGRCQAPEPAEDIAWSYVRAFFEGSLEADIGIVDQYWFQTSLAEHFRSPKPDRGDPTWFALRFTVYAFGCRISMARNQSYARAVEASVALFENALSVQQDILHGHSSVISVRALLLMASFSEGIGSPHIEYALISNAMRLAIAKGLHCQAASTWRLSQREICQRNQLFWNIYVLDRQISSRSGLPPAIDDDEISCEPPDIFTSGDNISTTFTTISVLLSRIQSQAYRRLSSARARRQSTETLVRAVVELNDKLDSFKQSMKHIISFDDDIDDVQLPSTMTRFQLIMAFFLYYGVLIDIHSSLLVPWFHFTDVGQLDTFRPQIENSCRIVSETARSVILATRLVRLEPNTPVLLALYAPFRSVIMLLVHILSSPGAGTAHSDLMLMGIASGFAHRLNFETNGALNYSFIGEWTEFASTVVQRARPSEAGLAQHGEPIATEMKLSGADAQNDFNAQHLDEGQGFQELFDPSFEGDMALWSTLVSTLSSDDVDMGSFTF</sequence>
<name>A0A438N281_EXOME</name>
<keyword evidence="4" id="KW-0804">Transcription</keyword>
<dbReference type="InterPro" id="IPR050987">
    <property type="entry name" value="AtrR-like"/>
</dbReference>
<feature type="domain" description="Xylanolytic transcriptional activator regulatory" evidence="6">
    <location>
        <begin position="347"/>
        <end position="421"/>
    </location>
</feature>
<evidence type="ECO:0000256" key="3">
    <source>
        <dbReference type="ARBA" id="ARBA00023125"/>
    </source>
</evidence>
<dbReference type="CDD" id="cd12148">
    <property type="entry name" value="fungal_TF_MHR"/>
    <property type="match status" value="1"/>
</dbReference>
<dbReference type="PANTHER" id="PTHR46910:SF37">
    <property type="entry name" value="ZN(II)2CYS6 TRANSCRIPTION FACTOR (EUROFUNG)"/>
    <property type="match status" value="1"/>
</dbReference>
<dbReference type="Proteomes" id="UP000288859">
    <property type="component" value="Unassembled WGS sequence"/>
</dbReference>
<dbReference type="GO" id="GO:0006351">
    <property type="term" value="P:DNA-templated transcription"/>
    <property type="evidence" value="ECO:0007669"/>
    <property type="project" value="InterPro"/>
</dbReference>
<dbReference type="GO" id="GO:0005634">
    <property type="term" value="C:nucleus"/>
    <property type="evidence" value="ECO:0007669"/>
    <property type="project" value="UniProtKB-SubCell"/>
</dbReference>
<dbReference type="AlphaFoldDB" id="A0A438N281"/>